<dbReference type="InterPro" id="IPR036388">
    <property type="entry name" value="WH-like_DNA-bd_sf"/>
</dbReference>
<keyword evidence="3" id="KW-0832">Ubl conjugation</keyword>
<dbReference type="SMART" id="SM00884">
    <property type="entry name" value="Cullin_Nedd8"/>
    <property type="match status" value="1"/>
</dbReference>
<dbReference type="VEuPathDB" id="TriTrypDB:TcYC6_0084010"/>
<dbReference type="VEuPathDB" id="TriTrypDB:TCSYLVIO_001283"/>
<dbReference type="InterPro" id="IPR016159">
    <property type="entry name" value="Cullin_repeat-like_dom_sf"/>
</dbReference>
<dbReference type="EMBL" id="PRFA01000151">
    <property type="protein sequence ID" value="PWU85611.1"/>
    <property type="molecule type" value="Genomic_DNA"/>
</dbReference>
<dbReference type="EMBL" id="PRFA01000032">
    <property type="protein sequence ID" value="PWU93333.1"/>
    <property type="molecule type" value="Genomic_DNA"/>
</dbReference>
<feature type="domain" description="Cullin family profile" evidence="6">
    <location>
        <begin position="389"/>
        <end position="613"/>
    </location>
</feature>
<evidence type="ECO:0000259" key="6">
    <source>
        <dbReference type="PROSITE" id="PS50069"/>
    </source>
</evidence>
<evidence type="ECO:0000256" key="3">
    <source>
        <dbReference type="ARBA" id="ARBA00022843"/>
    </source>
</evidence>
<dbReference type="VEuPathDB" id="TriTrypDB:TCDM_09545"/>
<comment type="caution">
    <text evidence="8">The sequence shown here is derived from an EMBL/GenBank/DDBJ whole genome shotgun (WGS) entry which is preliminary data.</text>
</comment>
<dbReference type="InterPro" id="IPR045093">
    <property type="entry name" value="Cullin"/>
</dbReference>
<dbReference type="Pfam" id="PF26557">
    <property type="entry name" value="Cullin_AB"/>
    <property type="match status" value="1"/>
</dbReference>
<dbReference type="VEuPathDB" id="TriTrypDB:BCY84_21311"/>
<dbReference type="Pfam" id="PF00888">
    <property type="entry name" value="Cullin"/>
    <property type="match status" value="1"/>
</dbReference>
<dbReference type="FunFam" id="1.10.10.10:FF:000014">
    <property type="entry name" value="Cullin 1"/>
    <property type="match status" value="1"/>
</dbReference>
<evidence type="ECO:0000256" key="1">
    <source>
        <dbReference type="ARBA" id="ARBA00006019"/>
    </source>
</evidence>
<dbReference type="VEuPathDB" id="TriTrypDB:TcCL_ESM02919"/>
<dbReference type="AlphaFoldDB" id="A0A2V2VG64"/>
<dbReference type="SUPFAM" id="SSF46785">
    <property type="entry name" value="Winged helix' DNA-binding domain"/>
    <property type="match status" value="1"/>
</dbReference>
<dbReference type="PROSITE" id="PS50069">
    <property type="entry name" value="CULLIN_2"/>
    <property type="match status" value="1"/>
</dbReference>
<keyword evidence="2" id="KW-1017">Isopeptide bond</keyword>
<name>A0A2V2VG64_TRYCR</name>
<comment type="similarity">
    <text evidence="1 4 5">Belongs to the cullin family.</text>
</comment>
<dbReference type="VEuPathDB" id="TriTrypDB:Tc_MARK_108"/>
<proteinExistence type="inferred from homology"/>
<dbReference type="SMART" id="SM00182">
    <property type="entry name" value="CULLIN"/>
    <property type="match status" value="1"/>
</dbReference>
<sequence length="741" mass="85361">MLEEDKEAIRRMKADFEAIAELTESEFKLNTGFARRMNHYSAVYTAATRTTNMRSFSDAFGYYVDELLYTDFQEMLTRYLLKYRDLQDSSQMRLFGKILKLWNHYKVLMKWNMRAFAYLSRFYIVNCSKPSLQQVALNIFHEQILKKNVHVISRVTQELLCLERNGESVNRDQIRGAIELMSSVSVEKKDEIYTEQFLRPYMALTKSHYEGLVTEWSKSFAPSELLRQIEQAHNEEKARCMCYFSPDDRKIIMTHVEEVLLESPATVEKLLKSDDGFVAALRGRDEALLEKYYNLLSCRTNCLEYLSNLMRDEIIAEGKERLLQHDSQKKEMDFRSCVGDMLQLQDDFMQLLARCFNSNAIMMRSMREGLEKVFGGSVHASRGPQRSVPFSELLAYYVDAVLQGNEGSTVEENLEKAVAALAYVTDRDTFLAHSRELLAQRILFPRKKMDEATERSLIQRISQRCGVSSTSYLEGMLHDVDIAEGFGVTEKLEAVGKAPNFAFSVLVLKKGIWPPRIQGECFVPPRVIQEKLSAFQKIYLEGTTGRVLTWSYSNSSGDVCAVFKKGVKILSMTGIQCWVVLAFNELNELTPNDMMSLFGMSLEDAKPALLPLLKCSILRGESDATTIQPQAKFFINEDFSSKWKKVRVPMPTCRRDGLLHGEEIAKKIEEDRRPAIDACLVRIMKSRRVLSHSSLVEECHQKLSQLFSADQKLIKQRIEELIRKEYIERDHKNPSVYQYTA</sequence>
<reference evidence="8 9" key="1">
    <citation type="journal article" date="2018" name="Microb. Genom.">
        <title>Expanding an expanded genome: long-read sequencing of Trypanosoma cruzi.</title>
        <authorList>
            <person name="Berna L."/>
            <person name="Rodriguez M."/>
            <person name="Chiribao M.L."/>
            <person name="Parodi-Talice A."/>
            <person name="Pita S."/>
            <person name="Rijo G."/>
            <person name="Alvarez-Valin F."/>
            <person name="Robello C."/>
        </authorList>
    </citation>
    <scope>NUCLEOTIDE SEQUENCE [LARGE SCALE GENOMIC DNA]</scope>
    <source>
        <strain evidence="8 9">Dm28c</strain>
    </source>
</reference>
<dbReference type="InterPro" id="IPR019559">
    <property type="entry name" value="Cullin_neddylation_domain"/>
</dbReference>
<dbReference type="Pfam" id="PF10557">
    <property type="entry name" value="Cullin_Nedd8"/>
    <property type="match status" value="1"/>
</dbReference>
<dbReference type="VEuPathDB" id="TriTrypDB:ECC02_004120"/>
<dbReference type="InterPro" id="IPR001373">
    <property type="entry name" value="Cullin_N"/>
</dbReference>
<dbReference type="InterPro" id="IPR059120">
    <property type="entry name" value="Cullin-like_AB"/>
</dbReference>
<organism evidence="8 9">
    <name type="scientific">Trypanosoma cruzi</name>
    <dbReference type="NCBI Taxonomy" id="5693"/>
    <lineage>
        <taxon>Eukaryota</taxon>
        <taxon>Discoba</taxon>
        <taxon>Euglenozoa</taxon>
        <taxon>Kinetoplastea</taxon>
        <taxon>Metakinetoplastina</taxon>
        <taxon>Trypanosomatida</taxon>
        <taxon>Trypanosomatidae</taxon>
        <taxon>Trypanosoma</taxon>
        <taxon>Schizotrypanum</taxon>
    </lineage>
</organism>
<dbReference type="GO" id="GO:0031625">
    <property type="term" value="F:ubiquitin protein ligase binding"/>
    <property type="evidence" value="ECO:0007669"/>
    <property type="project" value="InterPro"/>
</dbReference>
<dbReference type="InterPro" id="IPR036317">
    <property type="entry name" value="Cullin_homology_sf"/>
</dbReference>
<gene>
    <name evidence="7" type="ORF">C4B63_151g33</name>
    <name evidence="8" type="ORF">C4B63_32g202</name>
</gene>
<evidence type="ECO:0000313" key="9">
    <source>
        <dbReference type="Proteomes" id="UP000246121"/>
    </source>
</evidence>
<dbReference type="Proteomes" id="UP000246121">
    <property type="component" value="Unassembled WGS sequence"/>
</dbReference>
<dbReference type="VEuPathDB" id="TriTrypDB:TcBrA4_0011090"/>
<dbReference type="SUPFAM" id="SSF75632">
    <property type="entry name" value="Cullin homology domain"/>
    <property type="match status" value="1"/>
</dbReference>
<dbReference type="InterPro" id="IPR036390">
    <property type="entry name" value="WH_DNA-bd_sf"/>
</dbReference>
<dbReference type="Gene3D" id="3.30.230.130">
    <property type="entry name" value="Cullin, Chain C, Domain 2"/>
    <property type="match status" value="1"/>
</dbReference>
<dbReference type="VEuPathDB" id="TriTrypDB:C3747_42g160"/>
<dbReference type="PANTHER" id="PTHR11932">
    <property type="entry name" value="CULLIN"/>
    <property type="match status" value="1"/>
</dbReference>
<dbReference type="VEuPathDB" id="TriTrypDB:C4B63_151g33"/>
<dbReference type="Gene3D" id="1.10.10.10">
    <property type="entry name" value="Winged helix-like DNA-binding domain superfamily/Winged helix DNA-binding domain"/>
    <property type="match status" value="1"/>
</dbReference>
<dbReference type="VEuPathDB" id="TriTrypDB:TcG_07360"/>
<dbReference type="InterPro" id="IPR016158">
    <property type="entry name" value="Cullin_homology"/>
</dbReference>
<dbReference type="GO" id="GO:0006511">
    <property type="term" value="P:ubiquitin-dependent protein catabolic process"/>
    <property type="evidence" value="ECO:0007669"/>
    <property type="project" value="InterPro"/>
</dbReference>
<protein>
    <submittedName>
        <fullName evidence="8">Putative cullin</fullName>
    </submittedName>
</protein>
<dbReference type="SUPFAM" id="SSF74788">
    <property type="entry name" value="Cullin repeat-like"/>
    <property type="match status" value="1"/>
</dbReference>
<dbReference type="VEuPathDB" id="TriTrypDB:C4B63_32g202"/>
<accession>A0A2V2VG64</accession>
<dbReference type="Gene3D" id="1.20.1310.10">
    <property type="entry name" value="Cullin Repeats"/>
    <property type="match status" value="4"/>
</dbReference>
<evidence type="ECO:0000256" key="5">
    <source>
        <dbReference type="RuleBase" id="RU003829"/>
    </source>
</evidence>
<dbReference type="OrthoDB" id="27073at2759"/>
<evidence type="ECO:0000256" key="2">
    <source>
        <dbReference type="ARBA" id="ARBA00022499"/>
    </source>
</evidence>
<evidence type="ECO:0000313" key="8">
    <source>
        <dbReference type="EMBL" id="PWU93333.1"/>
    </source>
</evidence>
<evidence type="ECO:0000313" key="7">
    <source>
        <dbReference type="EMBL" id="PWU85611.1"/>
    </source>
</evidence>
<dbReference type="VEuPathDB" id="TriTrypDB:TcCLB.511075.40"/>
<evidence type="ECO:0000256" key="4">
    <source>
        <dbReference type="PROSITE-ProRule" id="PRU00330"/>
    </source>
</evidence>